<evidence type="ECO:0000256" key="2">
    <source>
        <dbReference type="PROSITE-ProRule" id="PRU00176"/>
    </source>
</evidence>
<keyword evidence="3" id="KW-0472">Membrane</keyword>
<dbReference type="InterPro" id="IPR032857">
    <property type="entry name" value="ALKBH4"/>
</dbReference>
<dbReference type="EC" id="1.14.11.-" evidence="5"/>
<dbReference type="GO" id="GO:0070988">
    <property type="term" value="P:demethylation"/>
    <property type="evidence" value="ECO:0007669"/>
    <property type="project" value="InterPro"/>
</dbReference>
<dbReference type="EMBL" id="CAHIKZ030002390">
    <property type="protein sequence ID" value="CAE1286191.1"/>
    <property type="molecule type" value="Genomic_DNA"/>
</dbReference>
<dbReference type="GO" id="GO:0106335">
    <property type="term" value="F:tRNA (5-carboxymethyluridine(34)-5-O)-methyltransferase activity"/>
    <property type="evidence" value="ECO:0007669"/>
    <property type="project" value="UniProtKB-EC"/>
</dbReference>
<accession>A0A812D1M9</accession>
<keyword evidence="2" id="KW-0694">RNA-binding</keyword>
<dbReference type="GO" id="GO:0032451">
    <property type="term" value="F:demethylase activity"/>
    <property type="evidence" value="ECO:0007669"/>
    <property type="project" value="TreeGrafter"/>
</dbReference>
<dbReference type="PANTHER" id="PTHR12463:SF1">
    <property type="entry name" value="2-OXOGLUTARATE AND FE-DEPENDENT OXYGENASE FAMILY PROTEIN"/>
    <property type="match status" value="1"/>
</dbReference>
<evidence type="ECO:0000313" key="5">
    <source>
        <dbReference type="EMBL" id="CAE1286191.1"/>
    </source>
</evidence>
<reference evidence="5" key="1">
    <citation type="submission" date="2021-01" db="EMBL/GenBank/DDBJ databases">
        <authorList>
            <person name="Li R."/>
            <person name="Bekaert M."/>
        </authorList>
    </citation>
    <scope>NUCLEOTIDE SEQUENCE</scope>
    <source>
        <strain evidence="5">Farmed</strain>
    </source>
</reference>
<dbReference type="Pfam" id="PF00076">
    <property type="entry name" value="RRM_1"/>
    <property type="match status" value="1"/>
</dbReference>
<dbReference type="OrthoDB" id="271595at2759"/>
<feature type="transmembrane region" description="Helical" evidence="3">
    <location>
        <begin position="313"/>
        <end position="334"/>
    </location>
</feature>
<feature type="transmembrane region" description="Helical" evidence="3">
    <location>
        <begin position="268"/>
        <end position="301"/>
    </location>
</feature>
<keyword evidence="6" id="KW-1185">Reference proteome</keyword>
<comment type="caution">
    <text evidence="5">The sequence shown here is derived from an EMBL/GenBank/DDBJ whole genome shotgun (WGS) entry which is preliminary data.</text>
</comment>
<dbReference type="GO" id="GO:0003723">
    <property type="term" value="F:RNA binding"/>
    <property type="evidence" value="ECO:0007669"/>
    <property type="project" value="UniProtKB-UniRule"/>
</dbReference>
<dbReference type="SUPFAM" id="SSF54928">
    <property type="entry name" value="RNA-binding domain, RBD"/>
    <property type="match status" value="1"/>
</dbReference>
<evidence type="ECO:0000256" key="3">
    <source>
        <dbReference type="SAM" id="Phobius"/>
    </source>
</evidence>
<dbReference type="PANTHER" id="PTHR12463">
    <property type="entry name" value="OXYGENASE-RELATED"/>
    <property type="match status" value="1"/>
</dbReference>
<evidence type="ECO:0000313" key="6">
    <source>
        <dbReference type="Proteomes" id="UP000597762"/>
    </source>
</evidence>
<dbReference type="Proteomes" id="UP000597762">
    <property type="component" value="Unassembled WGS sequence"/>
</dbReference>
<feature type="transmembrane region" description="Helical" evidence="3">
    <location>
        <begin position="346"/>
        <end position="368"/>
    </location>
</feature>
<gene>
    <name evidence="5" type="ORF">SPHA_45857</name>
</gene>
<dbReference type="EC" id="2.1.1.229" evidence="5"/>
<dbReference type="InterPro" id="IPR037151">
    <property type="entry name" value="AlkB-like_sf"/>
</dbReference>
<dbReference type="InterPro" id="IPR000504">
    <property type="entry name" value="RRM_dom"/>
</dbReference>
<dbReference type="Pfam" id="PF13532">
    <property type="entry name" value="2OG-FeII_Oxy_2"/>
    <property type="match status" value="1"/>
</dbReference>
<dbReference type="InterPro" id="IPR035979">
    <property type="entry name" value="RBD_domain_sf"/>
</dbReference>
<dbReference type="GO" id="GO:0032259">
    <property type="term" value="P:methylation"/>
    <property type="evidence" value="ECO:0007669"/>
    <property type="project" value="UniProtKB-KW"/>
</dbReference>
<evidence type="ECO:0000259" key="4">
    <source>
        <dbReference type="PROSITE" id="PS50102"/>
    </source>
</evidence>
<keyword evidence="3" id="KW-1133">Transmembrane helix</keyword>
<name>A0A812D1M9_ACAPH</name>
<keyword evidence="5" id="KW-0489">Methyltransferase</keyword>
<dbReference type="AlphaFoldDB" id="A0A812D1M9"/>
<dbReference type="Gene3D" id="2.60.120.590">
    <property type="entry name" value="Alpha-ketoglutarate-dependent dioxygenase AlkB-like"/>
    <property type="match status" value="1"/>
</dbReference>
<dbReference type="SUPFAM" id="SSF51197">
    <property type="entry name" value="Clavaminate synthase-like"/>
    <property type="match status" value="1"/>
</dbReference>
<dbReference type="InterPro" id="IPR012677">
    <property type="entry name" value="Nucleotide-bd_a/b_plait_sf"/>
</dbReference>
<dbReference type="Gene3D" id="3.30.70.330">
    <property type="match status" value="1"/>
</dbReference>
<organism evidence="5 6">
    <name type="scientific">Acanthosepion pharaonis</name>
    <name type="common">Pharaoh cuttlefish</name>
    <name type="synonym">Sepia pharaonis</name>
    <dbReference type="NCBI Taxonomy" id="158019"/>
    <lineage>
        <taxon>Eukaryota</taxon>
        <taxon>Metazoa</taxon>
        <taxon>Spiralia</taxon>
        <taxon>Lophotrochozoa</taxon>
        <taxon>Mollusca</taxon>
        <taxon>Cephalopoda</taxon>
        <taxon>Coleoidea</taxon>
        <taxon>Decapodiformes</taxon>
        <taxon>Sepiida</taxon>
        <taxon>Sepiina</taxon>
        <taxon>Sepiidae</taxon>
        <taxon>Acanthosepion</taxon>
    </lineage>
</organism>
<evidence type="ECO:0000256" key="1">
    <source>
        <dbReference type="ARBA" id="ARBA00001954"/>
    </source>
</evidence>
<protein>
    <submittedName>
        <fullName evidence="5">ALKBH8</fullName>
        <ecNumber evidence="5">1.14.11.-</ecNumber>
        <ecNumber evidence="5">2.1.1.229</ecNumber>
    </submittedName>
</protein>
<sequence>MAAPIVVNAAYSVDKKIIKKLNRCRHTLRKLDNIDISEEATNILCVFNGGLDTGVCREELEQIFSQDASIENIIMLPKRPYSFVYYLQVEEAVQVCNKLNGARLSNGSHLYISYVKQVPVCSYPSGDFPPGLILKKDLISENYEKQLLELANWDYQDLKAENTLKHRRVKHFGYEFKYGINNVDPDNPLPERIPKECDAILLQLQRLGLISHYPDQLTINQYLPGQGIPPHIDTPSAFEDGIVSVSLGSQVVMDFQHPDGRHRSVPSFFLLLFLFSYSLFLIHFLSFSFILSIFPLIFSFFPTDSFFSPFPFTHSFFSFLFFFHLFFYSFTFLIHSFFSFLFYPSIFFFSSSLFVLFFLLFPFTFIIFCTY</sequence>
<dbReference type="InterPro" id="IPR027450">
    <property type="entry name" value="AlkB-like"/>
</dbReference>
<keyword evidence="3" id="KW-0812">Transmembrane</keyword>
<dbReference type="GO" id="GO:0016491">
    <property type="term" value="F:oxidoreductase activity"/>
    <property type="evidence" value="ECO:0007669"/>
    <property type="project" value="UniProtKB-KW"/>
</dbReference>
<comment type="cofactor">
    <cofactor evidence="1">
        <name>Fe(2+)</name>
        <dbReference type="ChEBI" id="CHEBI:29033"/>
    </cofactor>
</comment>
<keyword evidence="5" id="KW-0560">Oxidoreductase</keyword>
<keyword evidence="5" id="KW-0808">Transferase</keyword>
<proteinExistence type="predicted"/>
<dbReference type="PROSITE" id="PS50102">
    <property type="entry name" value="RRM"/>
    <property type="match status" value="1"/>
</dbReference>
<dbReference type="SMART" id="SM00360">
    <property type="entry name" value="RRM"/>
    <property type="match status" value="1"/>
</dbReference>
<feature type="domain" description="RRM" evidence="4">
    <location>
        <begin position="44"/>
        <end position="117"/>
    </location>
</feature>